<dbReference type="Proteomes" id="UP001219389">
    <property type="component" value="Unassembled WGS sequence"/>
</dbReference>
<keyword evidence="3 5" id="KW-0288">FMN</keyword>
<feature type="binding site" evidence="5 7">
    <location>
        <begin position="78"/>
        <end position="79"/>
    </location>
    <ligand>
        <name>FMN</name>
        <dbReference type="ChEBI" id="CHEBI:58210"/>
    </ligand>
</feature>
<comment type="subunit">
    <text evidence="5">Homodimer.</text>
</comment>
<dbReference type="Pfam" id="PF01243">
    <property type="entry name" value="PNPOx_N"/>
    <property type="match status" value="1"/>
</dbReference>
<dbReference type="EMBL" id="QRJR01000002">
    <property type="protein sequence ID" value="RHH52257.1"/>
    <property type="molecule type" value="Genomic_DNA"/>
</dbReference>
<evidence type="ECO:0000256" key="2">
    <source>
        <dbReference type="ARBA" id="ARBA00022630"/>
    </source>
</evidence>
<dbReference type="Proteomes" id="UP001214017">
    <property type="component" value="Unassembled WGS sequence"/>
</dbReference>
<dbReference type="PROSITE" id="PS01064">
    <property type="entry name" value="PYRIDOX_OXIDASE"/>
    <property type="match status" value="1"/>
</dbReference>
<proteinExistence type="inferred from homology"/>
<feature type="binding site" evidence="5 6">
    <location>
        <position position="133"/>
    </location>
    <ligand>
        <name>substrate</name>
    </ligand>
</feature>
<dbReference type="Proteomes" id="UP000183670">
    <property type="component" value="Unassembled WGS sequence"/>
</dbReference>
<evidence type="ECO:0000313" key="21">
    <source>
        <dbReference type="Proteomes" id="UP000266492"/>
    </source>
</evidence>
<comment type="pathway">
    <text evidence="5">Cofactor metabolism; pyridoxal 5'-phosphate salvage; pyridoxal 5'-phosphate from pyridoxamine 5'-phosphate: step 1/1.</text>
</comment>
<dbReference type="HAMAP" id="MF_01629">
    <property type="entry name" value="PdxH"/>
    <property type="match status" value="1"/>
</dbReference>
<organism evidence="15 23">
    <name type="scientific">Bacteroides ovatus</name>
    <dbReference type="NCBI Taxonomy" id="28116"/>
    <lineage>
        <taxon>Bacteria</taxon>
        <taxon>Pseudomonadati</taxon>
        <taxon>Bacteroidota</taxon>
        <taxon>Bacteroidia</taxon>
        <taxon>Bacteroidales</taxon>
        <taxon>Bacteroidaceae</taxon>
        <taxon>Bacteroides</taxon>
    </lineage>
</organism>
<evidence type="ECO:0000256" key="7">
    <source>
        <dbReference type="PIRSR" id="PIRSR000190-2"/>
    </source>
</evidence>
<feature type="binding site" evidence="5 6">
    <location>
        <position position="68"/>
    </location>
    <ligand>
        <name>substrate</name>
    </ligand>
</feature>
<dbReference type="Proteomes" id="UP000181870">
    <property type="component" value="Unassembled WGS sequence"/>
</dbReference>
<evidence type="ECO:0000313" key="22">
    <source>
        <dbReference type="Proteomes" id="UP000283329"/>
    </source>
</evidence>
<dbReference type="EMBL" id="VWLB01000078">
    <property type="protein sequence ID" value="KAA3921607.1"/>
    <property type="molecule type" value="Genomic_DNA"/>
</dbReference>
<accession>A0A139LGN8</accession>
<dbReference type="SUPFAM" id="SSF50475">
    <property type="entry name" value="FMN-binding split barrel"/>
    <property type="match status" value="1"/>
</dbReference>
<feature type="domain" description="Pyridoxamine 5'-phosphate oxidase N-terminal" evidence="8">
    <location>
        <begin position="35"/>
        <end position="150"/>
    </location>
</feature>
<dbReference type="PANTHER" id="PTHR10851:SF0">
    <property type="entry name" value="PYRIDOXINE-5'-PHOSPHATE OXIDASE"/>
    <property type="match status" value="1"/>
</dbReference>
<dbReference type="PATRIC" id="fig|28116.10.peg.1083"/>
<evidence type="ECO:0000313" key="17">
    <source>
        <dbReference type="EMBL" id="SDB78259.1"/>
    </source>
</evidence>
<dbReference type="EMBL" id="VWFC01000052">
    <property type="protein sequence ID" value="KAB1319119.1"/>
    <property type="molecule type" value="Genomic_DNA"/>
</dbReference>
<feature type="binding site" evidence="5 7">
    <location>
        <position position="197"/>
    </location>
    <ligand>
        <name>FMN</name>
        <dbReference type="ChEBI" id="CHEBI:58210"/>
    </ligand>
</feature>
<dbReference type="GeneID" id="29451531"/>
<evidence type="ECO:0000313" key="25">
    <source>
        <dbReference type="Proteomes" id="UP000375690"/>
    </source>
</evidence>
<evidence type="ECO:0000313" key="13">
    <source>
        <dbReference type="EMBL" id="MDC2745246.1"/>
    </source>
</evidence>
<evidence type="ECO:0000313" key="24">
    <source>
        <dbReference type="Proteomes" id="UP000365824"/>
    </source>
</evidence>
<comment type="function">
    <text evidence="5">Catalyzes the oxidation of either pyridoxine 5'-phosphate (PNP) or pyridoxamine 5'-phosphate (PMP) into pyridoxal 5'-phosphate (PLP).</text>
</comment>
<dbReference type="EMBL" id="JAQNWR010000024">
    <property type="protein sequence ID" value="MDC2410920.1"/>
    <property type="molecule type" value="Genomic_DNA"/>
</dbReference>
<dbReference type="EC" id="1.4.3.5" evidence="5"/>
<gene>
    <name evidence="5 15" type="primary">pdxH</name>
    <name evidence="16" type="ORF">DW206_03940</name>
    <name evidence="15" type="ORF">DWV35_14705</name>
    <name evidence="14" type="ORF">DWX70_01225</name>
    <name evidence="11" type="ORF">F3B53_24975</name>
    <name evidence="10" type="ORF">F3F25_27440</name>
    <name evidence="12" type="ORF">PO240_23895</name>
    <name evidence="13" type="ORF">PO382_23900</name>
    <name evidence="17" type="ORF">SAMN05192581_103721</name>
    <name evidence="18" type="ORF">SAMN05192582_106913</name>
</gene>
<dbReference type="NCBIfam" id="TIGR00558">
    <property type="entry name" value="pdxH"/>
    <property type="match status" value="1"/>
</dbReference>
<comment type="catalytic activity">
    <reaction evidence="5">
        <text>pyridoxamine 5'-phosphate + O2 + H2O = pyridoxal 5'-phosphate + H2O2 + NH4(+)</text>
        <dbReference type="Rhea" id="RHEA:15817"/>
        <dbReference type="ChEBI" id="CHEBI:15377"/>
        <dbReference type="ChEBI" id="CHEBI:15379"/>
        <dbReference type="ChEBI" id="CHEBI:16240"/>
        <dbReference type="ChEBI" id="CHEBI:28938"/>
        <dbReference type="ChEBI" id="CHEBI:58451"/>
        <dbReference type="ChEBI" id="CHEBI:597326"/>
        <dbReference type="EC" id="1.4.3.5"/>
    </reaction>
</comment>
<dbReference type="InterPro" id="IPR019740">
    <property type="entry name" value="Pyridox_Oxase_CS"/>
</dbReference>
<dbReference type="PANTHER" id="PTHR10851">
    <property type="entry name" value="PYRIDOXINE-5-PHOSPHATE OXIDASE"/>
    <property type="match status" value="1"/>
</dbReference>
<dbReference type="AlphaFoldDB" id="A0A139LGN8"/>
<dbReference type="Pfam" id="PF10590">
    <property type="entry name" value="PNP_phzG_C"/>
    <property type="match status" value="1"/>
</dbReference>
<dbReference type="EMBL" id="FMYE01000037">
    <property type="protein sequence ID" value="SDB78259.1"/>
    <property type="molecule type" value="Genomic_DNA"/>
</dbReference>
<dbReference type="Proteomes" id="UP000266492">
    <property type="component" value="Unassembled WGS sequence"/>
</dbReference>
<feature type="binding site" evidence="5 6">
    <location>
        <position position="125"/>
    </location>
    <ligand>
        <name>substrate</name>
    </ligand>
</feature>
<feature type="binding site" evidence="5 7">
    <location>
        <position position="85"/>
    </location>
    <ligand>
        <name>FMN</name>
        <dbReference type="ChEBI" id="CHEBI:58210"/>
    </ligand>
</feature>
<evidence type="ECO:0000256" key="6">
    <source>
        <dbReference type="PIRSR" id="PIRSR000190-1"/>
    </source>
</evidence>
<dbReference type="Proteomes" id="UP000283329">
    <property type="component" value="Unassembled WGS sequence"/>
</dbReference>
<dbReference type="EMBL" id="QRVZ01000001">
    <property type="protein sequence ID" value="RGS88182.1"/>
    <property type="molecule type" value="Genomic_DNA"/>
</dbReference>
<keyword evidence="5" id="KW-0664">Pyridoxine biosynthesis</keyword>
<keyword evidence="4 5" id="KW-0560">Oxidoreductase</keyword>
<feature type="binding site" evidence="5 7">
    <location>
        <position position="84"/>
    </location>
    <ligand>
        <name>FMN</name>
        <dbReference type="ChEBI" id="CHEBI:58210"/>
    </ligand>
</feature>
<comment type="cofactor">
    <cofactor evidence="5 7">
        <name>FMN</name>
        <dbReference type="ChEBI" id="CHEBI:58210"/>
    </cofactor>
    <text evidence="5 7">Binds 1 FMN per subunit.</text>
</comment>
<evidence type="ECO:0000256" key="1">
    <source>
        <dbReference type="ARBA" id="ARBA00007301"/>
    </source>
</evidence>
<evidence type="ECO:0000256" key="4">
    <source>
        <dbReference type="ARBA" id="ARBA00023002"/>
    </source>
</evidence>
<feature type="binding site" evidence="5 6">
    <location>
        <position position="129"/>
    </location>
    <ligand>
        <name>substrate</name>
    </ligand>
</feature>
<dbReference type="InterPro" id="IPR012349">
    <property type="entry name" value="Split_barrel_FMN-bd"/>
</dbReference>
<dbReference type="UniPathway" id="UPA01068">
    <property type="reaction ID" value="UER00304"/>
</dbReference>
<reference evidence="21 22" key="3">
    <citation type="submission" date="2018-08" db="EMBL/GenBank/DDBJ databases">
        <title>A genome reference for cultivated species of the human gut microbiota.</title>
        <authorList>
            <person name="Zou Y."/>
            <person name="Xue W."/>
            <person name="Luo G."/>
        </authorList>
    </citation>
    <scope>NUCLEOTIDE SEQUENCE [LARGE SCALE GENOMIC DNA]</scope>
    <source>
        <strain evidence="15 23">AF04-46</strain>
        <strain evidence="14 21">AF20-9LB</strain>
        <strain evidence="16 22">AM17-48</strain>
    </source>
</reference>
<evidence type="ECO:0000313" key="19">
    <source>
        <dbReference type="Proteomes" id="UP000181870"/>
    </source>
</evidence>
<dbReference type="InterPro" id="IPR011576">
    <property type="entry name" value="Pyridox_Oxase_N"/>
</dbReference>
<dbReference type="PIRSF" id="PIRSF000190">
    <property type="entry name" value="Pyd_amn-ph_oxd"/>
    <property type="match status" value="1"/>
</dbReference>
<comment type="similarity">
    <text evidence="1 5">Belongs to the pyridoxamine 5'-phosphate oxidase family.</text>
</comment>
<reference evidence="17 20" key="2">
    <citation type="submission" date="2016-10" db="EMBL/GenBank/DDBJ databases">
        <authorList>
            <person name="de Groot N.N."/>
        </authorList>
    </citation>
    <scope>NUCLEOTIDE SEQUENCE [LARGE SCALE GENOMIC DNA]</scope>
    <source>
        <strain evidence="17 20">NLAE-zl-C500</strain>
        <strain evidence="18">NLAE-zl-C57</strain>
    </source>
</reference>
<dbReference type="EMBL" id="FNDO01000069">
    <property type="protein sequence ID" value="SDI72186.1"/>
    <property type="molecule type" value="Genomic_DNA"/>
</dbReference>
<dbReference type="Proteomes" id="UP000286031">
    <property type="component" value="Unassembled WGS sequence"/>
</dbReference>
<evidence type="ECO:0000313" key="14">
    <source>
        <dbReference type="EMBL" id="RGS88182.1"/>
    </source>
</evidence>
<dbReference type="GO" id="GO:0010181">
    <property type="term" value="F:FMN binding"/>
    <property type="evidence" value="ECO:0007669"/>
    <property type="project" value="UniProtKB-UniRule"/>
</dbReference>
<feature type="binding site" evidence="5 7">
    <location>
        <begin position="142"/>
        <end position="143"/>
    </location>
    <ligand>
        <name>FMN</name>
        <dbReference type="ChEBI" id="CHEBI:58210"/>
    </ligand>
</feature>
<protein>
    <recommendedName>
        <fullName evidence="5">Pyridoxine/pyridoxamine 5'-phosphate oxidase</fullName>
        <ecNumber evidence="5">1.4.3.5</ecNumber>
    </recommendedName>
    <alternativeName>
        <fullName evidence="5">PNP/PMP oxidase</fullName>
        <shortName evidence="5">PNPOx</shortName>
    </alternativeName>
    <alternativeName>
        <fullName evidence="5">Pyridoxal 5'-phosphate synthase</fullName>
    </alternativeName>
</protein>
<dbReference type="RefSeq" id="WP_004300774.1">
    <property type="nucleotide sequence ID" value="NZ_BAABYJ010000001.1"/>
</dbReference>
<dbReference type="STRING" id="28116.Bovatus_01661"/>
<keyword evidence="2 5" id="KW-0285">Flavoprotein</keyword>
<name>A0A139LGN8_BACOV</name>
<reference evidence="24 25" key="4">
    <citation type="journal article" date="2019" name="Nat. Med.">
        <title>A library of human gut bacterial isolates paired with longitudinal multiomics data enables mechanistic microbiome research.</title>
        <authorList>
            <person name="Poyet M."/>
            <person name="Groussin M."/>
            <person name="Gibbons S.M."/>
            <person name="Avila-Pacheco J."/>
            <person name="Jiang X."/>
            <person name="Kearney S.M."/>
            <person name="Perrotta A.R."/>
            <person name="Berdy B."/>
            <person name="Zhao S."/>
            <person name="Lieberman T.D."/>
            <person name="Swanson P.K."/>
            <person name="Smith M."/>
            <person name="Roesemann S."/>
            <person name="Alexander J.E."/>
            <person name="Rich S.A."/>
            <person name="Livny J."/>
            <person name="Vlamakis H."/>
            <person name="Clish C."/>
            <person name="Bullock K."/>
            <person name="Deik A."/>
            <person name="Scott J."/>
            <person name="Pierce K.A."/>
            <person name="Xavier R.J."/>
            <person name="Alm E.J."/>
        </authorList>
    </citation>
    <scope>NUCLEOTIDE SEQUENCE [LARGE SCALE GENOMIC DNA]</scope>
    <source>
        <strain evidence="10 24">BIOML-A160</strain>
        <strain evidence="11 25">BIOML-A2</strain>
    </source>
</reference>
<evidence type="ECO:0000313" key="11">
    <source>
        <dbReference type="EMBL" id="KAB1319119.1"/>
    </source>
</evidence>
<evidence type="ECO:0000259" key="8">
    <source>
        <dbReference type="Pfam" id="PF01243"/>
    </source>
</evidence>
<reference evidence="19" key="1">
    <citation type="submission" date="2016-10" db="EMBL/GenBank/DDBJ databases">
        <authorList>
            <person name="Varghese N."/>
            <person name="Submissions S."/>
        </authorList>
    </citation>
    <scope>NUCLEOTIDE SEQUENCE [LARGE SCALE GENOMIC DNA]</scope>
    <source>
        <strain evidence="19">NLAE-zl-C57</strain>
    </source>
</reference>
<comment type="catalytic activity">
    <reaction evidence="5">
        <text>pyridoxine 5'-phosphate + O2 = pyridoxal 5'-phosphate + H2O2</text>
        <dbReference type="Rhea" id="RHEA:15149"/>
        <dbReference type="ChEBI" id="CHEBI:15379"/>
        <dbReference type="ChEBI" id="CHEBI:16240"/>
        <dbReference type="ChEBI" id="CHEBI:58589"/>
        <dbReference type="ChEBI" id="CHEBI:597326"/>
        <dbReference type="EC" id="1.4.3.5"/>
    </reaction>
</comment>
<feature type="binding site" evidence="5 7">
    <location>
        <position position="187"/>
    </location>
    <ligand>
        <name>FMN</name>
        <dbReference type="ChEBI" id="CHEBI:58210"/>
    </ligand>
</feature>
<evidence type="ECO:0000313" key="20">
    <source>
        <dbReference type="Proteomes" id="UP000183670"/>
    </source>
</evidence>
<evidence type="ECO:0000313" key="18">
    <source>
        <dbReference type="EMBL" id="SDI72186.1"/>
    </source>
</evidence>
<reference evidence="12" key="5">
    <citation type="submission" date="2022-10" db="EMBL/GenBank/DDBJ databases">
        <title>Human gut microbiome strain richness.</title>
        <authorList>
            <person name="Chen-Liaw A."/>
        </authorList>
    </citation>
    <scope>NUCLEOTIDE SEQUENCE</scope>
    <source>
        <strain evidence="13">BSD2780120875st1_E1_BSD2780120875_150330</strain>
        <strain evidence="12">F7_m1001271B151109d0_201107</strain>
    </source>
</reference>
<dbReference type="Gene3D" id="2.30.110.10">
    <property type="entry name" value="Electron Transport, Fmn-binding Protein, Chain A"/>
    <property type="match status" value="1"/>
</dbReference>
<evidence type="ECO:0000313" key="15">
    <source>
        <dbReference type="EMBL" id="RGX08890.1"/>
    </source>
</evidence>
<dbReference type="InterPro" id="IPR019576">
    <property type="entry name" value="Pyridoxamine_oxidase_dimer_C"/>
</dbReference>
<dbReference type="NCBIfam" id="NF004231">
    <property type="entry name" value="PRK05679.1"/>
    <property type="match status" value="1"/>
</dbReference>
<dbReference type="KEGG" id="boa:Bovatus_01661"/>
<dbReference type="GO" id="GO:0004733">
    <property type="term" value="F:pyridoxamine phosphate oxidase activity"/>
    <property type="evidence" value="ECO:0007669"/>
    <property type="project" value="UniProtKB-UniRule"/>
</dbReference>
<evidence type="ECO:0000256" key="3">
    <source>
        <dbReference type="ARBA" id="ARBA00022643"/>
    </source>
</evidence>
<feature type="domain" description="Pyridoxine 5'-phosphate oxidase dimerisation C-terminal" evidence="9">
    <location>
        <begin position="174"/>
        <end position="215"/>
    </location>
</feature>
<evidence type="ECO:0000256" key="5">
    <source>
        <dbReference type="HAMAP-Rule" id="MF_01629"/>
    </source>
</evidence>
<evidence type="ECO:0000313" key="10">
    <source>
        <dbReference type="EMBL" id="KAA3921607.1"/>
    </source>
</evidence>
<dbReference type="Proteomes" id="UP000375690">
    <property type="component" value="Unassembled WGS sequence"/>
</dbReference>
<evidence type="ECO:0000313" key="12">
    <source>
        <dbReference type="EMBL" id="MDC2410920.1"/>
    </source>
</evidence>
<dbReference type="InterPro" id="IPR000659">
    <property type="entry name" value="Pyridox_Oxase"/>
</dbReference>
<dbReference type="GO" id="GO:0008615">
    <property type="term" value="P:pyridoxine biosynthetic process"/>
    <property type="evidence" value="ECO:0007669"/>
    <property type="project" value="UniProtKB-UniRule"/>
</dbReference>
<sequence length="215" mass="24862">MAKLNIADIRQEYTKGGLRENELPGDPLSLFNRWLQEAIDAEVDEPTAVIVGTVSPEGRPSTRTVLLKGLHDGKFVFYTNYESRKGRQLAQNPYISLSFVWHALERQIHIEGIATKVPPEESDEYFRKRPYKSRVGARISPQSQPITSRMQLIRSFVREAARWIGKEVERPDNWGGYAVTPTRIEFWQGRPNRLHDRFLYTLQPDGEWKISRLAP</sequence>
<comment type="pathway">
    <text evidence="5">Cofactor metabolism; pyridoxal 5'-phosphate salvage; pyridoxal 5'-phosphate from pyridoxine 5'-phosphate: step 1/1.</text>
</comment>
<evidence type="ECO:0000259" key="9">
    <source>
        <dbReference type="Pfam" id="PF10590"/>
    </source>
</evidence>
<feature type="binding site" evidence="5 6">
    <location>
        <begin position="193"/>
        <end position="195"/>
    </location>
    <ligand>
        <name>substrate</name>
    </ligand>
</feature>
<feature type="binding site" evidence="5 7">
    <location>
        <begin position="63"/>
        <end position="68"/>
    </location>
    <ligand>
        <name>FMN</name>
        <dbReference type="ChEBI" id="CHEBI:58210"/>
    </ligand>
</feature>
<evidence type="ECO:0000313" key="16">
    <source>
        <dbReference type="EMBL" id="RHH52257.1"/>
    </source>
</evidence>
<feature type="binding site" evidence="6">
    <location>
        <begin position="10"/>
        <end position="13"/>
    </location>
    <ligand>
        <name>substrate</name>
    </ligand>
</feature>
<feature type="binding site" evidence="5 7">
    <location>
        <position position="107"/>
    </location>
    <ligand>
        <name>FMN</name>
        <dbReference type="ChEBI" id="CHEBI:58210"/>
    </ligand>
</feature>
<evidence type="ECO:0000313" key="23">
    <source>
        <dbReference type="Proteomes" id="UP000286031"/>
    </source>
</evidence>
<dbReference type="Proteomes" id="UP000365824">
    <property type="component" value="Unassembled WGS sequence"/>
</dbReference>
<dbReference type="EMBL" id="JAQNZF010000050">
    <property type="protein sequence ID" value="MDC2745246.1"/>
    <property type="molecule type" value="Genomic_DNA"/>
</dbReference>
<dbReference type="EMBL" id="QSBI01000018">
    <property type="protein sequence ID" value="RGX08890.1"/>
    <property type="molecule type" value="Genomic_DNA"/>
</dbReference>